<dbReference type="AlphaFoldDB" id="H6LHH0"/>
<organism evidence="4 5">
    <name type="scientific">Acetobacterium woodii (strain ATCC 29683 / DSM 1030 / JCM 2381 / KCTC 1655 / WB1)</name>
    <dbReference type="NCBI Taxonomy" id="931626"/>
    <lineage>
        <taxon>Bacteria</taxon>
        <taxon>Bacillati</taxon>
        <taxon>Bacillota</taxon>
        <taxon>Clostridia</taxon>
        <taxon>Eubacteriales</taxon>
        <taxon>Eubacteriaceae</taxon>
        <taxon>Acetobacterium</taxon>
    </lineage>
</organism>
<reference evidence="4 5" key="2">
    <citation type="journal article" date="2012" name="PLoS ONE">
        <title>An ancient pathway combining carbon dioxide fixation with the generation and utilization of a sodium ion gradient for ATP synthesis.</title>
        <authorList>
            <person name="Poehlein A."/>
            <person name="Schmidt S."/>
            <person name="Kaster A.K."/>
            <person name="Goenrich M."/>
            <person name="Vollmers J."/>
            <person name="Thurmer A."/>
            <person name="Bertsch J."/>
            <person name="Schuchmann K."/>
            <person name="Voigt B."/>
            <person name="Hecker M."/>
            <person name="Daniel R."/>
            <person name="Thauer R.K."/>
            <person name="Gottschalk G."/>
            <person name="Muller V."/>
        </authorList>
    </citation>
    <scope>NUCLEOTIDE SEQUENCE [LARGE SCALE GENOMIC DNA]</scope>
    <source>
        <strain evidence="5">ATCC 29683 / DSM 1030 / JCM 2381 / KCTC 1655 / WB1</strain>
    </source>
</reference>
<proteinExistence type="predicted"/>
<evidence type="ECO:0000313" key="5">
    <source>
        <dbReference type="Proteomes" id="UP000007177"/>
    </source>
</evidence>
<dbReference type="PROSITE" id="PS51102">
    <property type="entry name" value="PTS_EIIB_TYPE_5"/>
    <property type="match status" value="1"/>
</dbReference>
<dbReference type="InterPro" id="IPR004702">
    <property type="entry name" value="PTS_sorb_EIIBC"/>
</dbReference>
<dbReference type="GO" id="GO:0009401">
    <property type="term" value="P:phosphoenolpyruvate-dependent sugar phosphotransferase system"/>
    <property type="evidence" value="ECO:0007669"/>
    <property type="project" value="InterPro"/>
</dbReference>
<dbReference type="Pfam" id="PF07663">
    <property type="entry name" value="EIIBC-GUT_C"/>
    <property type="match status" value="1"/>
</dbReference>
<keyword evidence="2" id="KW-0472">Membrane</keyword>
<dbReference type="KEGG" id="awo:Awo_c29460"/>
<feature type="transmembrane region" description="Helical" evidence="2">
    <location>
        <begin position="193"/>
        <end position="217"/>
    </location>
</feature>
<dbReference type="RefSeq" id="WP_014357277.1">
    <property type="nucleotide sequence ID" value="NC_016894.1"/>
</dbReference>
<dbReference type="InterPro" id="IPR011638">
    <property type="entry name" value="PTS_EIIBC_GUT_C"/>
</dbReference>
<accession>H6LHH0</accession>
<dbReference type="PANTHER" id="PTHR39427:SF1">
    <property type="entry name" value="PTS SYSTEM GLUCITOL_SORBITOL-SPECIFIC EIIB COMPONENT"/>
    <property type="match status" value="1"/>
</dbReference>
<evidence type="ECO:0000259" key="3">
    <source>
        <dbReference type="PROSITE" id="PS51102"/>
    </source>
</evidence>
<dbReference type="PANTHER" id="PTHR39427">
    <property type="match status" value="1"/>
</dbReference>
<keyword evidence="4" id="KW-0808">Transferase</keyword>
<feature type="domain" description="PTS EIIB type-5" evidence="3">
    <location>
        <begin position="1"/>
        <end position="194"/>
    </location>
</feature>
<dbReference type="EMBL" id="CP002987">
    <property type="protein sequence ID" value="AFA49680.1"/>
    <property type="molecule type" value="Genomic_DNA"/>
</dbReference>
<dbReference type="OrthoDB" id="4774329at2"/>
<evidence type="ECO:0000313" key="4">
    <source>
        <dbReference type="EMBL" id="AFA49680.1"/>
    </source>
</evidence>
<dbReference type="GO" id="GO:0008982">
    <property type="term" value="F:protein-N(PI)-phosphohistidine-sugar phosphotransferase activity"/>
    <property type="evidence" value="ECO:0007669"/>
    <property type="project" value="InterPro"/>
</dbReference>
<feature type="modified residue" description="Phosphocysteine; by EIIA" evidence="1">
    <location>
        <position position="72"/>
    </location>
</feature>
<dbReference type="Pfam" id="PF03612">
    <property type="entry name" value="EIIBC-GUT_N"/>
    <property type="match status" value="1"/>
</dbReference>
<dbReference type="EC" id="2.7.1.69" evidence="4"/>
<keyword evidence="2" id="KW-0812">Transmembrane</keyword>
<dbReference type="STRING" id="931626.Awo_c29460"/>
<dbReference type="HOGENOM" id="CLU_054195_0_0_9"/>
<protein>
    <submittedName>
        <fullName evidence="4">Glucitol/sorbitol-specific PTS system component IIBC</fullName>
        <ecNumber evidence="4">2.7.1.69</ecNumber>
    </submittedName>
</protein>
<evidence type="ECO:0000256" key="1">
    <source>
        <dbReference type="PROSITE-ProRule" id="PRU00425"/>
    </source>
</evidence>
<reference evidence="5" key="1">
    <citation type="submission" date="2011-07" db="EMBL/GenBank/DDBJ databases">
        <title>Complete genome sequence of Acetobacterium woodii.</title>
        <authorList>
            <person name="Poehlein A."/>
            <person name="Schmidt S."/>
            <person name="Kaster A.-K."/>
            <person name="Goenrich M."/>
            <person name="Vollmers J."/>
            <person name="Thuermer A."/>
            <person name="Gottschalk G."/>
            <person name="Thauer R.K."/>
            <person name="Daniel R."/>
            <person name="Mueller V."/>
        </authorList>
    </citation>
    <scope>NUCLEOTIDE SEQUENCE [LARGE SCALE GENOMIC DNA]</scope>
    <source>
        <strain evidence="5">ATCC 29683 / DSM 1030 / JCM 2381 / KCTC 1655 / WB1</strain>
    </source>
</reference>
<feature type="transmembrane region" description="Helical" evidence="2">
    <location>
        <begin position="312"/>
        <end position="334"/>
    </location>
</feature>
<dbReference type="GO" id="GO:0005886">
    <property type="term" value="C:plasma membrane"/>
    <property type="evidence" value="ECO:0007669"/>
    <property type="project" value="TreeGrafter"/>
</dbReference>
<feature type="transmembrane region" description="Helical" evidence="2">
    <location>
        <begin position="255"/>
        <end position="281"/>
    </location>
</feature>
<dbReference type="InterPro" id="IPR011618">
    <property type="entry name" value="PTS_EIIBC_GUT_N"/>
</dbReference>
<keyword evidence="2" id="KW-1133">Transmembrane helix</keyword>
<name>H6LHH0_ACEWD</name>
<gene>
    <name evidence="4" type="primary">gutE</name>
    <name evidence="4" type="ordered locus">Awo_c29460</name>
</gene>
<keyword evidence="5" id="KW-1185">Reference proteome</keyword>
<dbReference type="eggNOG" id="COG3732">
    <property type="taxonomic scope" value="Bacteria"/>
</dbReference>
<feature type="transmembrane region" description="Helical" evidence="2">
    <location>
        <begin position="223"/>
        <end position="243"/>
    </location>
</feature>
<dbReference type="Proteomes" id="UP000007177">
    <property type="component" value="Chromosome"/>
</dbReference>
<evidence type="ECO:0000256" key="2">
    <source>
        <dbReference type="SAM" id="Phobius"/>
    </source>
</evidence>
<sequence length="335" mass="34274">MYQAVIIKKGQGGWGGPLVVKPNDKQKYIMSVTGGGIDPVAQKIADLTGATALDGFLSSAPDDEIACVVVDCGGTARCGVYPKKGILTINLTPVGQAGPLAKYMNEENYVSGVKQVNVSLFDGEVPEGETTKAENGGAKKEDYQKIKSQAKASAEKQPGFVGLISRIGKAVGGVVGKFYQAGREAIDMVIKNVLPFMAFIAMLIGIINVTGLGTLIANTISPFAGSLPGLILISIVCTIPFLSPILGPGAVIAQVVGTLVGVQIGAGAIAPALALPALFAIDGQVGCDFIPVGLSLGEAETETVEIGVPAVLFSRLITGPAAVLIGFVLSIGMYS</sequence>